<feature type="region of interest" description="Disordered" evidence="3">
    <location>
        <begin position="338"/>
        <end position="410"/>
    </location>
</feature>
<evidence type="ECO:0000256" key="4">
    <source>
        <dbReference type="SAM" id="Phobius"/>
    </source>
</evidence>
<dbReference type="GO" id="GO:0016301">
    <property type="term" value="F:kinase activity"/>
    <property type="evidence" value="ECO:0007669"/>
    <property type="project" value="UniProtKB-KW"/>
</dbReference>
<dbReference type="AlphaFoldDB" id="A0A061RK54"/>
<name>A0A061RK54_9CHLO</name>
<feature type="transmembrane region" description="Helical" evidence="4">
    <location>
        <begin position="299"/>
        <end position="324"/>
    </location>
</feature>
<dbReference type="Pfam" id="PF08263">
    <property type="entry name" value="LRRNT_2"/>
    <property type="match status" value="1"/>
</dbReference>
<feature type="region of interest" description="Disordered" evidence="3">
    <location>
        <begin position="453"/>
        <end position="554"/>
    </location>
</feature>
<dbReference type="GO" id="GO:0005930">
    <property type="term" value="C:axoneme"/>
    <property type="evidence" value="ECO:0007669"/>
    <property type="project" value="UniProtKB-SubCell"/>
</dbReference>
<dbReference type="InterPro" id="IPR032675">
    <property type="entry name" value="LRR_dom_sf"/>
</dbReference>
<feature type="compositionally biased region" description="Basic and acidic residues" evidence="3">
    <location>
        <begin position="461"/>
        <end position="484"/>
    </location>
</feature>
<sequence length="652" mass="70103">MKVLELFQITILVYQVPGKWAEVIDWQILFEWRSSLEPNATNSKLLTWTNDTDPCKNWAGIGCVQNRVTSIALDGEGLQGTLPGSWSQLRTLRSISLKFNQFQGDPIQKTWSKLTDLLMINLADNKLDGELPLDLNFFRSLKYLYLMNNRVAGRLPRTIGSLEYMSLDGNRIAGQLPSWRNASFVSLKLGSNDLSGTVPVEWSSWQRLKFLEMPGNRLEGSIPAAVDPLLRGLTVLSLRENTLDEAPLRRIASSGDRSPDWSLFPQQLPKPKLRDEHELFAQQGPREPTVVGAGGLPDWAVLVLVLVSTVLVLAAITSVAVLLVRRSLRMQAASQAIHSEKGAAAPTDDSASSALPSPEARRPSTRSSGEDGCLTLKGESEEVPAEPYHREAHSSSGGSYGGLPEESPRQMDGTLVAIGSPKSWAFFVPLAQSPKRSPQAAVQSGTLEWARLRASPSLSDDSPKEHEGLSDSHAHDGLRPRTPEADAGEPMGAEPRPGPNAWCAGLSSGFADATVPGQPVEGITPLRCDGSPRAVPRARGFRSGGLSTPTEPVANSVSALFGPRRLPAPPRLSWAPSSLAPLRASSPVREHAASRPARAASASASRRPDAEMSIDGPPRESTTAGPPLPSRGVLPAMPTSVTGAFAQGPRLR</sequence>
<comment type="subcellular location">
    <subcellularLocation>
        <location evidence="1">Cytoplasm</location>
        <location evidence="1">Cytoskeleton</location>
        <location evidence="1">Cilium axoneme</location>
    </subcellularLocation>
</comment>
<evidence type="ECO:0000313" key="7">
    <source>
        <dbReference type="EMBL" id="JAC71099.1"/>
    </source>
</evidence>
<evidence type="ECO:0000259" key="6">
    <source>
        <dbReference type="Pfam" id="PF08263"/>
    </source>
</evidence>
<feature type="signal peptide" evidence="5">
    <location>
        <begin position="1"/>
        <end position="21"/>
    </location>
</feature>
<dbReference type="PANTHER" id="PTHR48009:SF4">
    <property type="entry name" value="LEUCINE-RICH REPEAT (LRR) FAMILY PROTEIN"/>
    <property type="match status" value="1"/>
</dbReference>
<keyword evidence="7" id="KW-0418">Kinase</keyword>
<keyword evidence="4" id="KW-1133">Transmembrane helix</keyword>
<proteinExistence type="predicted"/>
<keyword evidence="4" id="KW-0812">Transmembrane</keyword>
<dbReference type="EMBL" id="GBEZ01015029">
    <property type="protein sequence ID" value="JAC71099.1"/>
    <property type="molecule type" value="Transcribed_RNA"/>
</dbReference>
<reference evidence="7" key="1">
    <citation type="submission" date="2014-05" db="EMBL/GenBank/DDBJ databases">
        <title>The transcriptome of the halophilic microalga Tetraselmis sp. GSL018 isolated from the Great Salt Lake, Utah.</title>
        <authorList>
            <person name="Jinkerson R.E."/>
            <person name="D'Adamo S."/>
            <person name="Posewitz M.C."/>
        </authorList>
    </citation>
    <scope>NUCLEOTIDE SEQUENCE</scope>
    <source>
        <strain evidence="7">GSL018</strain>
    </source>
</reference>
<evidence type="ECO:0000256" key="5">
    <source>
        <dbReference type="SAM" id="SignalP"/>
    </source>
</evidence>
<feature type="compositionally biased region" description="Low complexity" evidence="3">
    <location>
        <begin position="343"/>
        <end position="358"/>
    </location>
</feature>
<dbReference type="Gene3D" id="3.80.10.10">
    <property type="entry name" value="Ribonuclease Inhibitor"/>
    <property type="match status" value="2"/>
</dbReference>
<feature type="domain" description="Leucine-rich repeat-containing N-terminal plant-type" evidence="6">
    <location>
        <begin position="27"/>
        <end position="63"/>
    </location>
</feature>
<feature type="region of interest" description="Disordered" evidence="3">
    <location>
        <begin position="583"/>
        <end position="652"/>
    </location>
</feature>
<gene>
    <name evidence="7" type="ORF">TSPGSL018_2676</name>
</gene>
<evidence type="ECO:0000256" key="1">
    <source>
        <dbReference type="ARBA" id="ARBA00004430"/>
    </source>
</evidence>
<accession>A0A061RK54</accession>
<dbReference type="PANTHER" id="PTHR48009">
    <property type="entry name" value="LEUCINE-RICH REPEAT (LRR) FAMILY PROTEIN"/>
    <property type="match status" value="1"/>
</dbReference>
<evidence type="ECO:0000256" key="2">
    <source>
        <dbReference type="ARBA" id="ARBA00022614"/>
    </source>
</evidence>
<keyword evidence="7" id="KW-0808">Transferase</keyword>
<feature type="chain" id="PRO_5030002191" evidence="5">
    <location>
        <begin position="22"/>
        <end position="652"/>
    </location>
</feature>
<keyword evidence="4" id="KW-0472">Membrane</keyword>
<keyword evidence="2" id="KW-0433">Leucine-rich repeat</keyword>
<protein>
    <submittedName>
        <fullName evidence="7">Putative leucine-rich repeat receptor-like protein kinase</fullName>
    </submittedName>
</protein>
<feature type="compositionally biased region" description="Polar residues" evidence="3">
    <location>
        <begin position="545"/>
        <end position="554"/>
    </location>
</feature>
<dbReference type="InterPro" id="IPR013210">
    <property type="entry name" value="LRR_N_plant-typ"/>
</dbReference>
<feature type="compositionally biased region" description="Low complexity" evidence="3">
    <location>
        <begin position="594"/>
        <end position="605"/>
    </location>
</feature>
<dbReference type="SUPFAM" id="SSF52058">
    <property type="entry name" value="L domain-like"/>
    <property type="match status" value="1"/>
</dbReference>
<evidence type="ECO:0000256" key="3">
    <source>
        <dbReference type="SAM" id="MobiDB-lite"/>
    </source>
</evidence>
<dbReference type="InterPro" id="IPR053213">
    <property type="entry name" value="RLP29"/>
</dbReference>
<keyword evidence="7" id="KW-0675">Receptor</keyword>
<keyword evidence="5" id="KW-0732">Signal</keyword>
<organism evidence="7">
    <name type="scientific">Tetraselmis sp. GSL018</name>
    <dbReference type="NCBI Taxonomy" id="582737"/>
    <lineage>
        <taxon>Eukaryota</taxon>
        <taxon>Viridiplantae</taxon>
        <taxon>Chlorophyta</taxon>
        <taxon>core chlorophytes</taxon>
        <taxon>Chlorodendrophyceae</taxon>
        <taxon>Chlorodendrales</taxon>
        <taxon>Chlorodendraceae</taxon>
        <taxon>Tetraselmis</taxon>
    </lineage>
</organism>